<protein>
    <submittedName>
        <fullName evidence="9">Glycoside hydrolase 43 family protein</fullName>
    </submittedName>
</protein>
<dbReference type="EMBL" id="JADQDP010000002">
    <property type="protein sequence ID" value="MBF9141625.1"/>
    <property type="molecule type" value="Genomic_DNA"/>
</dbReference>
<feature type="active site" description="Proton acceptor" evidence="4">
    <location>
        <position position="64"/>
    </location>
</feature>
<evidence type="ECO:0000313" key="9">
    <source>
        <dbReference type="EMBL" id="MBF9141625.1"/>
    </source>
</evidence>
<dbReference type="AlphaFoldDB" id="A0A931BLF7"/>
<name>A0A931BLF7_9BACT</name>
<dbReference type="SUPFAM" id="SSF75005">
    <property type="entry name" value="Arabinanase/levansucrase/invertase"/>
    <property type="match status" value="1"/>
</dbReference>
<dbReference type="InterPro" id="IPR023296">
    <property type="entry name" value="Glyco_hydro_beta-prop_sf"/>
</dbReference>
<dbReference type="Proteomes" id="UP000645610">
    <property type="component" value="Unassembled WGS sequence"/>
</dbReference>
<dbReference type="InterPro" id="IPR013320">
    <property type="entry name" value="ConA-like_dom_sf"/>
</dbReference>
<comment type="similarity">
    <text evidence="1 6">Belongs to the glycosyl hydrolase 43 family.</text>
</comment>
<dbReference type="GO" id="GO:0005975">
    <property type="term" value="P:carbohydrate metabolic process"/>
    <property type="evidence" value="ECO:0007669"/>
    <property type="project" value="InterPro"/>
</dbReference>
<accession>A0A931BLF7</accession>
<feature type="chain" id="PRO_5037760846" evidence="7">
    <location>
        <begin position="34"/>
        <end position="562"/>
    </location>
</feature>
<keyword evidence="2 6" id="KW-0378">Hydrolase</keyword>
<dbReference type="Gene3D" id="2.60.120.200">
    <property type="match status" value="1"/>
</dbReference>
<proteinExistence type="inferred from homology"/>
<dbReference type="InterPro" id="IPR006710">
    <property type="entry name" value="Glyco_hydro_43"/>
</dbReference>
<feature type="site" description="Important for catalytic activity, responsible for pKa modulation of the active site Glu and correct orientation of both the proton donor and substrate" evidence="5">
    <location>
        <position position="172"/>
    </location>
</feature>
<dbReference type="RefSeq" id="WP_196285975.1">
    <property type="nucleotide sequence ID" value="NZ_JADQDP010000002.1"/>
</dbReference>
<evidence type="ECO:0000256" key="4">
    <source>
        <dbReference type="PIRSR" id="PIRSR606710-1"/>
    </source>
</evidence>
<dbReference type="PANTHER" id="PTHR42812:SF12">
    <property type="entry name" value="BETA-XYLOSIDASE-RELATED"/>
    <property type="match status" value="1"/>
</dbReference>
<keyword evidence="7" id="KW-0732">Signal</keyword>
<dbReference type="GO" id="GO:0004553">
    <property type="term" value="F:hydrolase activity, hydrolyzing O-glycosyl compounds"/>
    <property type="evidence" value="ECO:0007669"/>
    <property type="project" value="InterPro"/>
</dbReference>
<dbReference type="InterPro" id="IPR041542">
    <property type="entry name" value="GH43_C2"/>
</dbReference>
<dbReference type="Pfam" id="PF17851">
    <property type="entry name" value="GH43_C2"/>
    <property type="match status" value="1"/>
</dbReference>
<feature type="signal peptide" evidence="7">
    <location>
        <begin position="1"/>
        <end position="33"/>
    </location>
</feature>
<dbReference type="Pfam" id="PF04616">
    <property type="entry name" value="Glyco_hydro_43"/>
    <property type="match status" value="1"/>
</dbReference>
<evidence type="ECO:0000259" key="8">
    <source>
        <dbReference type="Pfam" id="PF17851"/>
    </source>
</evidence>
<dbReference type="Gene3D" id="2.115.10.20">
    <property type="entry name" value="Glycosyl hydrolase domain, family 43"/>
    <property type="match status" value="1"/>
</dbReference>
<dbReference type="InterPro" id="IPR051795">
    <property type="entry name" value="Glycosyl_Hydrlase_43"/>
</dbReference>
<evidence type="ECO:0000256" key="3">
    <source>
        <dbReference type="ARBA" id="ARBA00023295"/>
    </source>
</evidence>
<evidence type="ECO:0000256" key="2">
    <source>
        <dbReference type="ARBA" id="ARBA00022801"/>
    </source>
</evidence>
<dbReference type="SUPFAM" id="SSF49899">
    <property type="entry name" value="Concanavalin A-like lectins/glucanases"/>
    <property type="match status" value="1"/>
</dbReference>
<dbReference type="CDD" id="cd09001">
    <property type="entry name" value="GH43_FsAxh1-like"/>
    <property type="match status" value="1"/>
</dbReference>
<evidence type="ECO:0000256" key="1">
    <source>
        <dbReference type="ARBA" id="ARBA00009865"/>
    </source>
</evidence>
<feature type="active site" description="Proton donor" evidence="4">
    <location>
        <position position="230"/>
    </location>
</feature>
<dbReference type="PANTHER" id="PTHR42812">
    <property type="entry name" value="BETA-XYLOSIDASE"/>
    <property type="match status" value="1"/>
</dbReference>
<comment type="caution">
    <text evidence="9">The sequence shown here is derived from an EMBL/GenBank/DDBJ whole genome shotgun (WGS) entry which is preliminary data.</text>
</comment>
<organism evidence="9 10">
    <name type="scientific">Hymenobacter properus</name>
    <dbReference type="NCBI Taxonomy" id="2791026"/>
    <lineage>
        <taxon>Bacteria</taxon>
        <taxon>Pseudomonadati</taxon>
        <taxon>Bacteroidota</taxon>
        <taxon>Cytophagia</taxon>
        <taxon>Cytophagales</taxon>
        <taxon>Hymenobacteraceae</taxon>
        <taxon>Hymenobacter</taxon>
    </lineage>
</organism>
<gene>
    <name evidence="9" type="ORF">I2I01_08265</name>
</gene>
<feature type="domain" description="Beta-xylosidase C-terminal Concanavalin A-like" evidence="8">
    <location>
        <begin position="359"/>
        <end position="557"/>
    </location>
</feature>
<evidence type="ECO:0000256" key="5">
    <source>
        <dbReference type="PIRSR" id="PIRSR606710-2"/>
    </source>
</evidence>
<evidence type="ECO:0000256" key="7">
    <source>
        <dbReference type="SAM" id="SignalP"/>
    </source>
</evidence>
<keyword evidence="10" id="KW-1185">Reference proteome</keyword>
<keyword evidence="3 6" id="KW-0326">Glycosidase</keyword>
<evidence type="ECO:0000313" key="10">
    <source>
        <dbReference type="Proteomes" id="UP000645610"/>
    </source>
</evidence>
<evidence type="ECO:0000256" key="6">
    <source>
        <dbReference type="RuleBase" id="RU361187"/>
    </source>
</evidence>
<sequence length="562" mass="61953">MKTRLFCGAQPLARLLRLVALLIFTGLPGLATAQTPGAALSKVWVPDLGNGRYKNPVLYADYSDPDVVRVGSDFYLTSSSFNCVPGLQILHSKDLVNWTIIGSVFKEQPPLARYREPQHGNGVWAPAIRYHNQEFYIYYPDPDLGIFVTKAKNPAGPWSAPVCVKEAKGWIDPCPLWDTDGKAYLVHGFAGSRAGIKTILAVSPMSADGRRLTGDDVLVFDGHAGHPTLEGPKFYKRNGYYYIFAPAGGVPTGWQLVLRSKSVYGPYEEKIVMDQGKTPINGPHQGAWVDTDAGEDWFLHFQDQGAYGRVVHLQPMVWKNDWPVIGEDPDGDGKGQPVLTYRKPRIKSPAQPLATPPTSDGFAGTVLGRQWQWHANPQDYWAYLNPTAGALRLYSVPLPEGYKNLWQVPNLLLQKLPADVFTATAKLTFSPRVEGEKVALLMMGLDYAYISLTNQGGKLQLSQSVCKDADKGTAETSTPAVEVPAARAGQPLYLRVAVKAGAKCQFSYSFDNRTFEPLGAEFQAREGKWIGAKVGLFCSRTTKFNDSGNADVDWFNIEKIVY</sequence>
<reference evidence="9 10" key="1">
    <citation type="submission" date="2020-11" db="EMBL/GenBank/DDBJ databases">
        <authorList>
            <person name="Kim M.K."/>
        </authorList>
    </citation>
    <scope>NUCLEOTIDE SEQUENCE [LARGE SCALE GENOMIC DNA]</scope>
    <source>
        <strain evidence="9 10">BT439</strain>
    </source>
</reference>